<name>A0A4R6VGE8_9PAST</name>
<dbReference type="InterPro" id="IPR029000">
    <property type="entry name" value="Cyclophilin-like_dom_sf"/>
</dbReference>
<dbReference type="Gene3D" id="2.40.100.20">
    <property type="match status" value="1"/>
</dbReference>
<protein>
    <recommendedName>
        <fullName evidence="1">Cyclophilin-like domain-containing protein</fullName>
    </recommendedName>
</protein>
<dbReference type="Proteomes" id="UP000295657">
    <property type="component" value="Unassembled WGS sequence"/>
</dbReference>
<dbReference type="SUPFAM" id="SSF50891">
    <property type="entry name" value="Cyclophilin-like"/>
    <property type="match status" value="1"/>
</dbReference>
<proteinExistence type="predicted"/>
<keyword evidence="3" id="KW-1185">Reference proteome</keyword>
<evidence type="ECO:0000313" key="3">
    <source>
        <dbReference type="Proteomes" id="UP000295657"/>
    </source>
</evidence>
<comment type="caution">
    <text evidence="2">The sequence shown here is derived from an EMBL/GenBank/DDBJ whole genome shotgun (WGS) entry which is preliminary data.</text>
</comment>
<organism evidence="2 3">
    <name type="scientific">Mesocricetibacter intestinalis</name>
    <dbReference type="NCBI Taxonomy" id="1521930"/>
    <lineage>
        <taxon>Bacteria</taxon>
        <taxon>Pseudomonadati</taxon>
        <taxon>Pseudomonadota</taxon>
        <taxon>Gammaproteobacteria</taxon>
        <taxon>Pasteurellales</taxon>
        <taxon>Pasteurellaceae</taxon>
        <taxon>Mesocricetibacter</taxon>
    </lineage>
</organism>
<evidence type="ECO:0000259" key="1">
    <source>
        <dbReference type="Pfam" id="PF18050"/>
    </source>
</evidence>
<dbReference type="RefSeq" id="WP_243728782.1">
    <property type="nucleotide sequence ID" value="NZ_SNYQ01000008.1"/>
</dbReference>
<reference evidence="2 3" key="1">
    <citation type="submission" date="2019-03" db="EMBL/GenBank/DDBJ databases">
        <title>Genomic Encyclopedia of Type Strains, Phase IV (KMG-IV): sequencing the most valuable type-strain genomes for metagenomic binning, comparative biology and taxonomic classification.</title>
        <authorList>
            <person name="Goeker M."/>
        </authorList>
    </citation>
    <scope>NUCLEOTIDE SEQUENCE [LARGE SCALE GENOMIC DNA]</scope>
    <source>
        <strain evidence="2 3">DSM 28403</strain>
    </source>
</reference>
<feature type="domain" description="Cyclophilin-like" evidence="1">
    <location>
        <begin position="22"/>
        <end position="121"/>
    </location>
</feature>
<dbReference type="AlphaFoldDB" id="A0A4R6VGE8"/>
<sequence>MISRSATAEPLRIEIQIENQPQKVLAVLAPNPTAQDFYRHLPLNLTLDDYVGAEKIASLPRRLSTQGSPSAYAGKKGDLTYYAPWGNLAIFYRDSNVGNARGLIYLGKIQQGLELLNKLEGANISIRPAE</sequence>
<accession>A0A4R6VGE8</accession>
<dbReference type="EMBL" id="SNYQ01000008">
    <property type="protein sequence ID" value="TDQ56829.1"/>
    <property type="molecule type" value="Genomic_DNA"/>
</dbReference>
<dbReference type="InterPro" id="IPR041183">
    <property type="entry name" value="Cyclophilin-like"/>
</dbReference>
<gene>
    <name evidence="2" type="ORF">EDC45_1788</name>
</gene>
<evidence type="ECO:0000313" key="2">
    <source>
        <dbReference type="EMBL" id="TDQ56829.1"/>
    </source>
</evidence>
<dbReference type="Pfam" id="PF18050">
    <property type="entry name" value="Cyclophil_like2"/>
    <property type="match status" value="1"/>
</dbReference>